<dbReference type="Pfam" id="PF13541">
    <property type="entry name" value="ChlI"/>
    <property type="match status" value="1"/>
</dbReference>
<dbReference type="InterPro" id="IPR027417">
    <property type="entry name" value="P-loop_NTPase"/>
</dbReference>
<reference evidence="3 4" key="1">
    <citation type="submission" date="2019-08" db="EMBL/GenBank/DDBJ databases">
        <title>Draft genome analysis of Rheinheimera tangshanensis isolated from the roots of fresh rice plants (Oryza sativa).</title>
        <authorList>
            <person name="Yu Q."/>
            <person name="Qi Y."/>
            <person name="Zhang H."/>
            <person name="Pu J."/>
        </authorList>
    </citation>
    <scope>NUCLEOTIDE SEQUENCE [LARGE SCALE GENOMIC DNA]</scope>
    <source>
        <strain evidence="3 4">JA3-B52</strain>
    </source>
</reference>
<dbReference type="InterPro" id="IPR003593">
    <property type="entry name" value="AAA+_ATPase"/>
</dbReference>
<dbReference type="RefSeq" id="WP_147903486.1">
    <property type="nucleotide sequence ID" value="NZ_BAAAGC010000017.1"/>
</dbReference>
<dbReference type="SUPFAM" id="SSF52540">
    <property type="entry name" value="P-loop containing nucleoside triphosphate hydrolases"/>
    <property type="match status" value="1"/>
</dbReference>
<feature type="domain" description="AAA+ ATPase" evidence="2">
    <location>
        <begin position="208"/>
        <end position="386"/>
    </location>
</feature>
<dbReference type="GO" id="GO:0005524">
    <property type="term" value="F:ATP binding"/>
    <property type="evidence" value="ECO:0007669"/>
    <property type="project" value="InterPro"/>
</dbReference>
<dbReference type="PANTHER" id="PTHR32039:SF7">
    <property type="entry name" value="COMPETENCE PROTEIN COMM"/>
    <property type="match status" value="1"/>
</dbReference>
<dbReference type="InterPro" id="IPR020568">
    <property type="entry name" value="Ribosomal_Su5_D2-typ_SF"/>
</dbReference>
<protein>
    <submittedName>
        <fullName evidence="3">YifB family Mg chelatase-like AAA ATPase</fullName>
    </submittedName>
</protein>
<evidence type="ECO:0000259" key="2">
    <source>
        <dbReference type="SMART" id="SM00382"/>
    </source>
</evidence>
<evidence type="ECO:0000313" key="3">
    <source>
        <dbReference type="EMBL" id="TXK82266.1"/>
    </source>
</evidence>
<keyword evidence="4" id="KW-1185">Reference proteome</keyword>
<dbReference type="NCBIfam" id="NF007365">
    <property type="entry name" value="PRK09862.1"/>
    <property type="match status" value="1"/>
</dbReference>
<gene>
    <name evidence="3" type="ORF">FU839_05100</name>
</gene>
<dbReference type="Proteomes" id="UP000321814">
    <property type="component" value="Unassembled WGS sequence"/>
</dbReference>
<proteinExistence type="inferred from homology"/>
<dbReference type="NCBIfam" id="TIGR00368">
    <property type="entry name" value="YifB family Mg chelatase-like AAA ATPase"/>
    <property type="match status" value="1"/>
</dbReference>
<evidence type="ECO:0000256" key="1">
    <source>
        <dbReference type="ARBA" id="ARBA00006354"/>
    </source>
</evidence>
<dbReference type="Pfam" id="PF01078">
    <property type="entry name" value="Mg_chelatase"/>
    <property type="match status" value="1"/>
</dbReference>
<comment type="caution">
    <text evidence="3">The sequence shown here is derived from an EMBL/GenBank/DDBJ whole genome shotgun (WGS) entry which is preliminary data.</text>
</comment>
<name>A0A5C8LY79_9GAMM</name>
<dbReference type="PANTHER" id="PTHR32039">
    <property type="entry name" value="MAGNESIUM-CHELATASE SUBUNIT CHLI"/>
    <property type="match status" value="1"/>
</dbReference>
<dbReference type="EMBL" id="VRLR01000002">
    <property type="protein sequence ID" value="TXK82266.1"/>
    <property type="molecule type" value="Genomic_DNA"/>
</dbReference>
<dbReference type="SMART" id="SM00382">
    <property type="entry name" value="AAA"/>
    <property type="match status" value="1"/>
</dbReference>
<dbReference type="SUPFAM" id="SSF54211">
    <property type="entry name" value="Ribosomal protein S5 domain 2-like"/>
    <property type="match status" value="1"/>
</dbReference>
<dbReference type="Gene3D" id="3.30.230.10">
    <property type="match status" value="1"/>
</dbReference>
<comment type="similarity">
    <text evidence="1">Belongs to the Mg-chelatase subunits D/I family. ComM subfamily.</text>
</comment>
<dbReference type="InterPro" id="IPR004482">
    <property type="entry name" value="Mg_chelat-rel"/>
</dbReference>
<dbReference type="InterPro" id="IPR025158">
    <property type="entry name" value="Mg_chelat-rel_C"/>
</dbReference>
<dbReference type="Gene3D" id="3.40.50.300">
    <property type="entry name" value="P-loop containing nucleotide triphosphate hydrolases"/>
    <property type="match status" value="1"/>
</dbReference>
<dbReference type="InterPro" id="IPR000523">
    <property type="entry name" value="Mg_chelatse_chII-like_cat_dom"/>
</dbReference>
<dbReference type="Pfam" id="PF13335">
    <property type="entry name" value="Mg_chelatase_C"/>
    <property type="match status" value="1"/>
</dbReference>
<dbReference type="InterPro" id="IPR045006">
    <property type="entry name" value="CHLI-like"/>
</dbReference>
<dbReference type="InterPro" id="IPR014721">
    <property type="entry name" value="Ribsml_uS5_D2-typ_fold_subgr"/>
</dbReference>
<accession>A0A5C8LY79</accession>
<dbReference type="AlphaFoldDB" id="A0A5C8LY79"/>
<sequence length="499" mass="54592">MALALVHSRARCGLQAPLVTVEVHLSRGLPGFQLVGLPETSVKEAKDRVRSALINSGFEFPDHKITVNLAPADLPKEGGRFDLAIALGILHASGQLQADLSGYEFFGELALSGEIRSIVGEIPLALACKMAGHIAVFPLQNAVQAQHIPDMQLCGAEHLLQLHAFLLQHQALPAIPAITDIQAESYPDLAEVRGQAQAKRALEIAAAGEHNLLMFGPAGTGKSMLAQRLPGILPGLSDQEALETAAIYSVAAQPRTLQQWHQRPFRQPHHTCSAVALVGGGSVPRPGEISLAHSGILFLDEVPEFPRLVLESLRQPLESGKVFISRAARQAEFPACFQLVVALNPSPSGHHKDGRSSPEQIRRYLSRLSGPFLDRIELQVEVPLLPKGSLSQHKQEESSVQVKQRVQSARAIQWQRQGKANARLNLTELAQHCYLTPADADFFEHCLTQLKLSARSYHKLLKVARTLADLAQRPQIERTDLLEALSYRAFDRLLNHLQS</sequence>
<dbReference type="OrthoDB" id="9813147at2"/>
<evidence type="ECO:0000313" key="4">
    <source>
        <dbReference type="Proteomes" id="UP000321814"/>
    </source>
</evidence>
<organism evidence="3 4">
    <name type="scientific">Rheinheimera tangshanensis</name>
    <dbReference type="NCBI Taxonomy" id="400153"/>
    <lineage>
        <taxon>Bacteria</taxon>
        <taxon>Pseudomonadati</taxon>
        <taxon>Pseudomonadota</taxon>
        <taxon>Gammaproteobacteria</taxon>
        <taxon>Chromatiales</taxon>
        <taxon>Chromatiaceae</taxon>
        <taxon>Rheinheimera</taxon>
    </lineage>
</organism>